<dbReference type="InterPro" id="IPR004183">
    <property type="entry name" value="Xdiol_dOase_suB"/>
</dbReference>
<name>A0A6A2X241_HIBSY</name>
<keyword evidence="4" id="KW-0862">Zinc</keyword>
<evidence type="ECO:0000256" key="4">
    <source>
        <dbReference type="ARBA" id="ARBA00022833"/>
    </source>
</evidence>
<dbReference type="Proteomes" id="UP000436088">
    <property type="component" value="Unassembled WGS sequence"/>
</dbReference>
<dbReference type="InterPro" id="IPR014436">
    <property type="entry name" value="Extradiol_dOase_DODA"/>
</dbReference>
<dbReference type="SUPFAM" id="SSF53213">
    <property type="entry name" value="LigB-like"/>
    <property type="match status" value="1"/>
</dbReference>
<keyword evidence="5 8" id="KW-0223">Dioxygenase</keyword>
<organism evidence="8 9">
    <name type="scientific">Hibiscus syriacus</name>
    <name type="common">Rose of Sharon</name>
    <dbReference type="NCBI Taxonomy" id="106335"/>
    <lineage>
        <taxon>Eukaryota</taxon>
        <taxon>Viridiplantae</taxon>
        <taxon>Streptophyta</taxon>
        <taxon>Embryophyta</taxon>
        <taxon>Tracheophyta</taxon>
        <taxon>Spermatophyta</taxon>
        <taxon>Magnoliopsida</taxon>
        <taxon>eudicotyledons</taxon>
        <taxon>Gunneridae</taxon>
        <taxon>Pentapetalae</taxon>
        <taxon>rosids</taxon>
        <taxon>malvids</taxon>
        <taxon>Malvales</taxon>
        <taxon>Malvaceae</taxon>
        <taxon>Malvoideae</taxon>
        <taxon>Hibiscus</taxon>
    </lineage>
</organism>
<dbReference type="AlphaFoldDB" id="A0A6A2X241"/>
<evidence type="ECO:0000256" key="2">
    <source>
        <dbReference type="ARBA" id="ARBA00007581"/>
    </source>
</evidence>
<evidence type="ECO:0000256" key="5">
    <source>
        <dbReference type="ARBA" id="ARBA00022964"/>
    </source>
</evidence>
<keyword evidence="6" id="KW-0560">Oxidoreductase</keyword>
<dbReference type="Pfam" id="PF02900">
    <property type="entry name" value="LigB"/>
    <property type="match status" value="1"/>
</dbReference>
<gene>
    <name evidence="8" type="ORF">F3Y22_tig00117016pilonHSYRG00750</name>
</gene>
<protein>
    <submittedName>
        <fullName evidence="8">4,5-DOPA dioxygenase extradiol</fullName>
    </submittedName>
</protein>
<comment type="similarity">
    <text evidence="2">Belongs to the DODA-type extradiol aromatic ring-opening dioxygenase family.</text>
</comment>
<dbReference type="Gene3D" id="3.40.830.10">
    <property type="entry name" value="LigB-like"/>
    <property type="match status" value="1"/>
</dbReference>
<evidence type="ECO:0000313" key="8">
    <source>
        <dbReference type="EMBL" id="KAE8655936.1"/>
    </source>
</evidence>
<dbReference type="PANTHER" id="PTHR30096">
    <property type="entry name" value="4,5-DOPA DIOXYGENASE EXTRADIOL-LIKE PROTEIN"/>
    <property type="match status" value="1"/>
</dbReference>
<accession>A0A6A2X241</accession>
<dbReference type="GO" id="GO:0016702">
    <property type="term" value="F:oxidoreductase activity, acting on single donors with incorporation of molecular oxygen, incorporation of two atoms of oxygen"/>
    <property type="evidence" value="ECO:0007669"/>
    <property type="project" value="UniProtKB-ARBA"/>
</dbReference>
<dbReference type="GO" id="GO:0008270">
    <property type="term" value="F:zinc ion binding"/>
    <property type="evidence" value="ECO:0007669"/>
    <property type="project" value="InterPro"/>
</dbReference>
<reference evidence="8" key="1">
    <citation type="submission" date="2019-09" db="EMBL/GenBank/DDBJ databases">
        <title>Draft genome information of white flower Hibiscus syriacus.</title>
        <authorList>
            <person name="Kim Y.-M."/>
        </authorList>
    </citation>
    <scope>NUCLEOTIDE SEQUENCE [LARGE SCALE GENOMIC DNA]</scope>
    <source>
        <strain evidence="8">YM2019G1</strain>
    </source>
</reference>
<comment type="caution">
    <text evidence="8">The sequence shown here is derived from an EMBL/GenBank/DDBJ whole genome shotgun (WGS) entry which is preliminary data.</text>
</comment>
<dbReference type="GO" id="GO:0008198">
    <property type="term" value="F:ferrous iron binding"/>
    <property type="evidence" value="ECO:0007669"/>
    <property type="project" value="InterPro"/>
</dbReference>
<dbReference type="CDD" id="cd07363">
    <property type="entry name" value="45_DOPA_Dioxygenase"/>
    <property type="match status" value="1"/>
</dbReference>
<evidence type="ECO:0000256" key="3">
    <source>
        <dbReference type="ARBA" id="ARBA00022723"/>
    </source>
</evidence>
<keyword evidence="9" id="KW-1185">Reference proteome</keyword>
<sequence length="120" mass="13446">MEKAFAPLKDEGVLIMGSGASTHNLITLSSNVDSAGGVFPWALEFDNWVKDTILRGRYEDVNQFQEKGPYAKMAHPWPDHFYPLHVAMGAAGENAKAKLLHQSWQLGSLSYYSYQFTSTY</sequence>
<proteinExistence type="inferred from homology"/>
<evidence type="ECO:0000313" key="9">
    <source>
        <dbReference type="Proteomes" id="UP000436088"/>
    </source>
</evidence>
<comment type="cofactor">
    <cofactor evidence="1">
        <name>Zn(2+)</name>
        <dbReference type="ChEBI" id="CHEBI:29105"/>
    </cofactor>
</comment>
<dbReference type="EMBL" id="VEPZ02001774">
    <property type="protein sequence ID" value="KAE8655936.1"/>
    <property type="molecule type" value="Genomic_DNA"/>
</dbReference>
<dbReference type="PANTHER" id="PTHR30096:SF0">
    <property type="entry name" value="4,5-DOPA DIOXYGENASE EXTRADIOL-LIKE PROTEIN"/>
    <property type="match status" value="1"/>
</dbReference>
<keyword evidence="3" id="KW-0479">Metal-binding</keyword>
<evidence type="ECO:0000259" key="7">
    <source>
        <dbReference type="Pfam" id="PF02900"/>
    </source>
</evidence>
<evidence type="ECO:0000256" key="1">
    <source>
        <dbReference type="ARBA" id="ARBA00001947"/>
    </source>
</evidence>
<evidence type="ECO:0000256" key="6">
    <source>
        <dbReference type="ARBA" id="ARBA00023002"/>
    </source>
</evidence>
<feature type="domain" description="Extradiol ring-cleavage dioxygenase class III enzyme subunit B" evidence="7">
    <location>
        <begin position="3"/>
        <end position="116"/>
    </location>
</feature>